<dbReference type="PROSITE" id="PS50097">
    <property type="entry name" value="BTB"/>
    <property type="match status" value="1"/>
</dbReference>
<name>A0A4Z1FIR0_9HELO</name>
<dbReference type="EMBL" id="PQXI01000165">
    <property type="protein sequence ID" value="TGO22503.1"/>
    <property type="molecule type" value="Genomic_DNA"/>
</dbReference>
<organism evidence="3 4">
    <name type="scientific">Botrytis paeoniae</name>
    <dbReference type="NCBI Taxonomy" id="278948"/>
    <lineage>
        <taxon>Eukaryota</taxon>
        <taxon>Fungi</taxon>
        <taxon>Dikarya</taxon>
        <taxon>Ascomycota</taxon>
        <taxon>Pezizomycotina</taxon>
        <taxon>Leotiomycetes</taxon>
        <taxon>Helotiales</taxon>
        <taxon>Sclerotiniaceae</taxon>
        <taxon>Botrytis</taxon>
    </lineage>
</organism>
<dbReference type="AlphaFoldDB" id="A0A4Z1FIR0"/>
<keyword evidence="4" id="KW-1185">Reference proteome</keyword>
<gene>
    <name evidence="3" type="ORF">BPAE_0165g00180</name>
</gene>
<evidence type="ECO:0000313" key="4">
    <source>
        <dbReference type="Proteomes" id="UP000297910"/>
    </source>
</evidence>
<evidence type="ECO:0000256" key="1">
    <source>
        <dbReference type="SAM" id="MobiDB-lite"/>
    </source>
</evidence>
<comment type="caution">
    <text evidence="3">The sequence shown here is derived from an EMBL/GenBank/DDBJ whole genome shotgun (WGS) entry which is preliminary data.</text>
</comment>
<reference evidence="3 4" key="1">
    <citation type="submission" date="2017-12" db="EMBL/GenBank/DDBJ databases">
        <title>Comparative genomics of Botrytis spp.</title>
        <authorList>
            <person name="Valero-Jimenez C.A."/>
            <person name="Tapia P."/>
            <person name="Veloso J."/>
            <person name="Silva-Moreno E."/>
            <person name="Staats M."/>
            <person name="Valdes J.H."/>
            <person name="Van Kan J.A.L."/>
        </authorList>
    </citation>
    <scope>NUCLEOTIDE SEQUENCE [LARGE SCALE GENOMIC DNA]</scope>
    <source>
        <strain evidence="3 4">Bp0003</strain>
    </source>
</reference>
<dbReference type="InterPro" id="IPR000210">
    <property type="entry name" value="BTB/POZ_dom"/>
</dbReference>
<sequence length="245" mass="28834">MSTSTKPPAEEITSLPRPKPKKKPFSSPNEMVTFIVGTGDKQEIFQIHKQVACEHSEVWNRAFNSMFIEGQTQTYRIEDTDPEVFRLLTQWVYRDNFDLFHSADLCTDRLDDLNVMVQCMREGGVLLRLWVLAEKFLIRRLQNYTMRVLCNKAVVCEPYPNRYDYRYVYKNTAEGSALRRFVIGQNCWGIAYSVHEEDLIFYSVEVLRDIIMALKRQLPENFRARKRSQMIGNDYLVEENPIIEP</sequence>
<evidence type="ECO:0000259" key="2">
    <source>
        <dbReference type="PROSITE" id="PS50097"/>
    </source>
</evidence>
<feature type="domain" description="BTB" evidence="2">
    <location>
        <begin position="30"/>
        <end position="101"/>
    </location>
</feature>
<dbReference type="InterPro" id="IPR011333">
    <property type="entry name" value="SKP1/BTB/POZ_sf"/>
</dbReference>
<proteinExistence type="predicted"/>
<dbReference type="Gene3D" id="3.30.710.10">
    <property type="entry name" value="Potassium Channel Kv1.1, Chain A"/>
    <property type="match status" value="1"/>
</dbReference>
<dbReference type="PANTHER" id="PTHR47843">
    <property type="entry name" value="BTB DOMAIN-CONTAINING PROTEIN-RELATED"/>
    <property type="match status" value="1"/>
</dbReference>
<dbReference type="PANTHER" id="PTHR47843:SF2">
    <property type="entry name" value="BTB DOMAIN-CONTAINING PROTEIN"/>
    <property type="match status" value="1"/>
</dbReference>
<dbReference type="CDD" id="cd18186">
    <property type="entry name" value="BTB_POZ_ZBTB_KLHL-like"/>
    <property type="match status" value="1"/>
</dbReference>
<evidence type="ECO:0000313" key="3">
    <source>
        <dbReference type="EMBL" id="TGO22503.1"/>
    </source>
</evidence>
<dbReference type="Pfam" id="PF00651">
    <property type="entry name" value="BTB"/>
    <property type="match status" value="1"/>
</dbReference>
<protein>
    <recommendedName>
        <fullName evidence="2">BTB domain-containing protein</fullName>
    </recommendedName>
</protein>
<dbReference type="SUPFAM" id="SSF54695">
    <property type="entry name" value="POZ domain"/>
    <property type="match status" value="1"/>
</dbReference>
<dbReference type="Proteomes" id="UP000297910">
    <property type="component" value="Unassembled WGS sequence"/>
</dbReference>
<accession>A0A4Z1FIR0</accession>
<feature type="region of interest" description="Disordered" evidence="1">
    <location>
        <begin position="1"/>
        <end position="26"/>
    </location>
</feature>